<reference evidence="4" key="2">
    <citation type="submission" date="2012-11" db="EMBL/GenBank/DDBJ databases">
        <authorList>
            <person name="Kuo A."/>
            <person name="Curtis B.A."/>
            <person name="Tanifuji G."/>
            <person name="Burki F."/>
            <person name="Gruber A."/>
            <person name="Irimia M."/>
            <person name="Maruyama S."/>
            <person name="Arias M.C."/>
            <person name="Ball S.G."/>
            <person name="Gile G.H."/>
            <person name="Hirakawa Y."/>
            <person name="Hopkins J.F."/>
            <person name="Rensing S.A."/>
            <person name="Schmutz J."/>
            <person name="Symeonidi A."/>
            <person name="Elias M."/>
            <person name="Eveleigh R.J."/>
            <person name="Herman E.K."/>
            <person name="Klute M.J."/>
            <person name="Nakayama T."/>
            <person name="Obornik M."/>
            <person name="Reyes-Prieto A."/>
            <person name="Armbrust E.V."/>
            <person name="Aves S.J."/>
            <person name="Beiko R.G."/>
            <person name="Coutinho P."/>
            <person name="Dacks J.B."/>
            <person name="Durnford D.G."/>
            <person name="Fast N.M."/>
            <person name="Green B.R."/>
            <person name="Grisdale C."/>
            <person name="Hempe F."/>
            <person name="Henrissat B."/>
            <person name="Hoppner M.P."/>
            <person name="Ishida K.-I."/>
            <person name="Kim E."/>
            <person name="Koreny L."/>
            <person name="Kroth P.G."/>
            <person name="Liu Y."/>
            <person name="Malik S.-B."/>
            <person name="Maier U.G."/>
            <person name="McRose D."/>
            <person name="Mock T."/>
            <person name="Neilson J.A."/>
            <person name="Onodera N.T."/>
            <person name="Poole A.M."/>
            <person name="Pritham E.J."/>
            <person name="Richards T.A."/>
            <person name="Rocap G."/>
            <person name="Roy S.W."/>
            <person name="Sarai C."/>
            <person name="Schaack S."/>
            <person name="Shirato S."/>
            <person name="Slamovits C.H."/>
            <person name="Spencer D.F."/>
            <person name="Suzuki S."/>
            <person name="Worden A.Z."/>
            <person name="Zauner S."/>
            <person name="Barry K."/>
            <person name="Bell C."/>
            <person name="Bharti A.K."/>
            <person name="Crow J.A."/>
            <person name="Grimwood J."/>
            <person name="Kramer R."/>
            <person name="Lindquist E."/>
            <person name="Lucas S."/>
            <person name="Salamov A."/>
            <person name="McFadden G.I."/>
            <person name="Lane C.E."/>
            <person name="Keeling P.J."/>
            <person name="Gray M.W."/>
            <person name="Grigoriev I.V."/>
            <person name="Archibald J.M."/>
        </authorList>
    </citation>
    <scope>NUCLEOTIDE SEQUENCE</scope>
    <source>
        <strain evidence="4">CCMP2712</strain>
    </source>
</reference>
<dbReference type="RefSeq" id="XP_005840810.1">
    <property type="nucleotide sequence ID" value="XM_005840753.1"/>
</dbReference>
<proteinExistence type="predicted"/>
<accession>L1K076</accession>
<dbReference type="GeneID" id="17310428"/>
<keyword evidence="4" id="KW-1185">Reference proteome</keyword>
<evidence type="ECO:0000313" key="2">
    <source>
        <dbReference type="EMBL" id="EKX53830.1"/>
    </source>
</evidence>
<evidence type="ECO:0000256" key="1">
    <source>
        <dbReference type="SAM" id="MobiDB-lite"/>
    </source>
</evidence>
<feature type="compositionally biased region" description="Polar residues" evidence="1">
    <location>
        <begin position="372"/>
        <end position="382"/>
    </location>
</feature>
<protein>
    <submittedName>
        <fullName evidence="2 3">Uncharacterized protein</fullName>
    </submittedName>
</protein>
<sequence>MIDPVSRNWPENARMLTGRIPLGNITNKKLNDIGATNAFKKATTRELKGFDAPIWKMAENRKLHDNGRITLNRPMVPLVSSSMDTTYDTRSNKISSVLPSVFKSADARLPPLKPSESPALDSASAHHQTNMVAMEVKRHFEKKEAFIGRNLSSANFSNTAAHKHFQQQAMAGTKHHDHDNRILQQGGGFSAATKENQLLGVDFSDVHRKENRSRLQTLKAIYCNNNISIAQNDNKSSHPANATIASHPKNEECSAQSRKHNKILNLQKRVRFAEKLEVTCKTLRVPEEAINEEETPEAPQATGTGDRIFQRRSLNASTAFPSVVKQPENPNPGSTFSRGTIVMLRGNVRYGDSLLPESRKKPYGQKPKDSKPIQQSIPSVQSLREKRGGGHSPSNAREIAILPNQKLCQVLCLQMKAPVSGKKQLTP</sequence>
<dbReference type="Proteomes" id="UP000011087">
    <property type="component" value="Unassembled WGS sequence"/>
</dbReference>
<reference evidence="2 4" key="1">
    <citation type="journal article" date="2012" name="Nature">
        <title>Algal genomes reveal evolutionary mosaicism and the fate of nucleomorphs.</title>
        <authorList>
            <consortium name="DOE Joint Genome Institute"/>
            <person name="Curtis B.A."/>
            <person name="Tanifuji G."/>
            <person name="Burki F."/>
            <person name="Gruber A."/>
            <person name="Irimia M."/>
            <person name="Maruyama S."/>
            <person name="Arias M.C."/>
            <person name="Ball S.G."/>
            <person name="Gile G.H."/>
            <person name="Hirakawa Y."/>
            <person name="Hopkins J.F."/>
            <person name="Kuo A."/>
            <person name="Rensing S.A."/>
            <person name="Schmutz J."/>
            <person name="Symeonidi A."/>
            <person name="Elias M."/>
            <person name="Eveleigh R.J."/>
            <person name="Herman E.K."/>
            <person name="Klute M.J."/>
            <person name="Nakayama T."/>
            <person name="Obornik M."/>
            <person name="Reyes-Prieto A."/>
            <person name="Armbrust E.V."/>
            <person name="Aves S.J."/>
            <person name="Beiko R.G."/>
            <person name="Coutinho P."/>
            <person name="Dacks J.B."/>
            <person name="Durnford D.G."/>
            <person name="Fast N.M."/>
            <person name="Green B.R."/>
            <person name="Grisdale C.J."/>
            <person name="Hempel F."/>
            <person name="Henrissat B."/>
            <person name="Hoppner M.P."/>
            <person name="Ishida K."/>
            <person name="Kim E."/>
            <person name="Koreny L."/>
            <person name="Kroth P.G."/>
            <person name="Liu Y."/>
            <person name="Malik S.B."/>
            <person name="Maier U.G."/>
            <person name="McRose D."/>
            <person name="Mock T."/>
            <person name="Neilson J.A."/>
            <person name="Onodera N.T."/>
            <person name="Poole A.M."/>
            <person name="Pritham E.J."/>
            <person name="Richards T.A."/>
            <person name="Rocap G."/>
            <person name="Roy S.W."/>
            <person name="Sarai C."/>
            <person name="Schaack S."/>
            <person name="Shirato S."/>
            <person name="Slamovits C.H."/>
            <person name="Spencer D.F."/>
            <person name="Suzuki S."/>
            <person name="Worden A.Z."/>
            <person name="Zauner S."/>
            <person name="Barry K."/>
            <person name="Bell C."/>
            <person name="Bharti A.K."/>
            <person name="Crow J.A."/>
            <person name="Grimwood J."/>
            <person name="Kramer R."/>
            <person name="Lindquist E."/>
            <person name="Lucas S."/>
            <person name="Salamov A."/>
            <person name="McFadden G.I."/>
            <person name="Lane C.E."/>
            <person name="Keeling P.J."/>
            <person name="Gray M.W."/>
            <person name="Grigoriev I.V."/>
            <person name="Archibald J.M."/>
        </authorList>
    </citation>
    <scope>NUCLEOTIDE SEQUENCE</scope>
    <source>
        <strain evidence="2 4">CCMP2712</strain>
    </source>
</reference>
<gene>
    <name evidence="2" type="ORF">GUITHDRAFT_132874</name>
</gene>
<organism evidence="2">
    <name type="scientific">Guillardia theta (strain CCMP2712)</name>
    <name type="common">Cryptophyte</name>
    <dbReference type="NCBI Taxonomy" id="905079"/>
    <lineage>
        <taxon>Eukaryota</taxon>
        <taxon>Cryptophyceae</taxon>
        <taxon>Pyrenomonadales</taxon>
        <taxon>Geminigeraceae</taxon>
        <taxon>Guillardia</taxon>
    </lineage>
</organism>
<feature type="region of interest" description="Disordered" evidence="1">
    <location>
        <begin position="352"/>
        <end position="397"/>
    </location>
</feature>
<evidence type="ECO:0000313" key="4">
    <source>
        <dbReference type="Proteomes" id="UP000011087"/>
    </source>
</evidence>
<dbReference type="EMBL" id="JH992969">
    <property type="protein sequence ID" value="EKX53830.1"/>
    <property type="molecule type" value="Genomic_DNA"/>
</dbReference>
<reference evidence="3" key="3">
    <citation type="submission" date="2016-03" db="UniProtKB">
        <authorList>
            <consortium name="EnsemblProtists"/>
        </authorList>
    </citation>
    <scope>IDENTIFICATION</scope>
</reference>
<dbReference type="EnsemblProtists" id="EKX53830">
    <property type="protein sequence ID" value="EKX53830"/>
    <property type="gene ID" value="GUITHDRAFT_132874"/>
</dbReference>
<dbReference type="HOGENOM" id="CLU_643196_0_0_1"/>
<dbReference type="PaxDb" id="55529-EKX53830"/>
<feature type="region of interest" description="Disordered" evidence="1">
    <location>
        <begin position="288"/>
        <end position="307"/>
    </location>
</feature>
<dbReference type="KEGG" id="gtt:GUITHDRAFT_132874"/>
<dbReference type="AlphaFoldDB" id="L1K076"/>
<name>L1K076_GUITC</name>
<evidence type="ECO:0000313" key="3">
    <source>
        <dbReference type="EnsemblProtists" id="EKX53830"/>
    </source>
</evidence>
<feature type="region of interest" description="Disordered" evidence="1">
    <location>
        <begin position="319"/>
        <end position="339"/>
    </location>
</feature>